<name>A0AAP2CFH5_9BACT</name>
<dbReference type="InterPro" id="IPR052720">
    <property type="entry name" value="Glycosyl_hydrolase_97"/>
</dbReference>
<dbReference type="Pfam" id="PF14508">
    <property type="entry name" value="GH97_N"/>
    <property type="match status" value="1"/>
</dbReference>
<dbReference type="Pfam" id="PF14509">
    <property type="entry name" value="GH97_C"/>
    <property type="match status" value="1"/>
</dbReference>
<keyword evidence="3 10" id="KW-0378">Hydrolase</keyword>
<dbReference type="PANTHER" id="PTHR35803">
    <property type="entry name" value="GLUCAN 1,4-ALPHA-GLUCOSIDASE SUSB-RELATED"/>
    <property type="match status" value="1"/>
</dbReference>
<evidence type="ECO:0000313" key="11">
    <source>
        <dbReference type="Proteomes" id="UP001319104"/>
    </source>
</evidence>
<feature type="signal peptide" evidence="6">
    <location>
        <begin position="1"/>
        <end position="24"/>
    </location>
</feature>
<keyword evidence="5" id="KW-0326">Glycosidase</keyword>
<dbReference type="InterPro" id="IPR013785">
    <property type="entry name" value="Aldolase_TIM"/>
</dbReference>
<evidence type="ECO:0000313" key="10">
    <source>
        <dbReference type="EMBL" id="MBS9522745.1"/>
    </source>
</evidence>
<evidence type="ECO:0000256" key="4">
    <source>
        <dbReference type="ARBA" id="ARBA00022837"/>
    </source>
</evidence>
<evidence type="ECO:0000259" key="9">
    <source>
        <dbReference type="Pfam" id="PF14509"/>
    </source>
</evidence>
<sequence length="651" mass="73379">MSLTTNAKICFGLYLLFNSFLTSAQEKSTVSSPDGNLEVQVWIADGQAQYAVSYKDNTMLVNSPLGLITNEGDFTTDMAFVSSSQDEISKEYNQDRIKVSAITYNANNLIYTVKNGEGNEISIHFQVSDNDIAFRYELPKWGETTVCVVEEETTGFRFPNSATAFLSPMMKPMTGFARTAPSYESGYTVQTPMEQTNAEFGYVFPSLFQIADRGWVLLSETGVGSNYNAAHLSNYTGGLYNIQYPQMEQNNGFGSTGAQIGLPGHTPWRTITVGESLKPIVETTIPFDVVEPLYEASQSYQFGKGTWSWIVWQDNSMNYEDQVEYIDLAAAMDFEYILIDAWWDKNIGYDRMEELIQYANSKGVDVFLWYNSNGSANDAFQTPLNKMNTSMARKAEMEWMKEVGVKGIKVDFFGGDKQVTMRYYEDILVEANEYGLMVIFHGATLPRGWERMYPNFVGSEAVIASEMLIFVQDTREKEAFYASLHPFIRNTVGSMEYGGVLLNNFLNRGNERGQERLTTDIFQLATGVLFQNPVQMFGLTPNNLTDVPEFELDFLRKLPTTWDETIYIDGYPGKYTIIARRSGEHWYIAGVNAEEEVKTLTINLPMVKGKSVSLYNDDKKRQPTLNSVKIGNDGAYTVSMQPRGGFVITDN</sequence>
<feature type="domain" description="Glycosyl-hydrolase 97 C-terminal oligomerisation" evidence="9">
    <location>
        <begin position="561"/>
        <end position="648"/>
    </location>
</feature>
<comment type="cofactor">
    <cofactor evidence="1">
        <name>Ca(2+)</name>
        <dbReference type="ChEBI" id="CHEBI:29108"/>
    </cofactor>
</comment>
<dbReference type="Gene3D" id="3.20.20.70">
    <property type="entry name" value="Aldolase class I"/>
    <property type="match status" value="1"/>
</dbReference>
<protein>
    <submittedName>
        <fullName evidence="10">Glycoside hydrolase family 97 catalytic domain-containing protein</fullName>
    </submittedName>
</protein>
<dbReference type="SUPFAM" id="SSF51445">
    <property type="entry name" value="(Trans)glycosidases"/>
    <property type="match status" value="1"/>
</dbReference>
<dbReference type="InterPro" id="IPR017853">
    <property type="entry name" value="GH"/>
</dbReference>
<dbReference type="InterPro" id="IPR014718">
    <property type="entry name" value="GH-type_carb-bd"/>
</dbReference>
<dbReference type="GO" id="GO:0016798">
    <property type="term" value="F:hydrolase activity, acting on glycosyl bonds"/>
    <property type="evidence" value="ECO:0007669"/>
    <property type="project" value="UniProtKB-KW"/>
</dbReference>
<evidence type="ECO:0000256" key="5">
    <source>
        <dbReference type="ARBA" id="ARBA00023295"/>
    </source>
</evidence>
<feature type="chain" id="PRO_5042913677" evidence="6">
    <location>
        <begin position="25"/>
        <end position="651"/>
    </location>
</feature>
<comment type="caution">
    <text evidence="10">The sequence shown here is derived from an EMBL/GenBank/DDBJ whole genome shotgun (WGS) entry which is preliminary data.</text>
</comment>
<feature type="domain" description="Glycosyl-hydrolase 97 catalytic" evidence="7">
    <location>
        <begin position="308"/>
        <end position="462"/>
    </location>
</feature>
<organism evidence="10 11">
    <name type="scientific">Litoribacter ruber</name>
    <dbReference type="NCBI Taxonomy" id="702568"/>
    <lineage>
        <taxon>Bacteria</taxon>
        <taxon>Pseudomonadati</taxon>
        <taxon>Bacteroidota</taxon>
        <taxon>Cytophagia</taxon>
        <taxon>Cytophagales</taxon>
        <taxon>Cyclobacteriaceae</taxon>
        <taxon>Litoribacter</taxon>
    </lineage>
</organism>
<dbReference type="GO" id="GO:0030246">
    <property type="term" value="F:carbohydrate binding"/>
    <property type="evidence" value="ECO:0007669"/>
    <property type="project" value="InterPro"/>
</dbReference>
<evidence type="ECO:0000256" key="3">
    <source>
        <dbReference type="ARBA" id="ARBA00022801"/>
    </source>
</evidence>
<comment type="subunit">
    <text evidence="2">Monomer.</text>
</comment>
<dbReference type="InterPro" id="IPR029483">
    <property type="entry name" value="GH97_C"/>
</dbReference>
<dbReference type="RefSeq" id="WP_213943634.1">
    <property type="nucleotide sequence ID" value="NZ_JAHCMY010000001.1"/>
</dbReference>
<keyword evidence="6" id="KW-0732">Signal</keyword>
<gene>
    <name evidence="10" type="ORF">KI659_01840</name>
</gene>
<dbReference type="Gene3D" id="2.70.98.10">
    <property type="match status" value="1"/>
</dbReference>
<dbReference type="Proteomes" id="UP001319104">
    <property type="component" value="Unassembled WGS sequence"/>
</dbReference>
<dbReference type="EMBL" id="JAHCMY010000001">
    <property type="protein sequence ID" value="MBS9522745.1"/>
    <property type="molecule type" value="Genomic_DNA"/>
</dbReference>
<reference evidence="10 11" key="1">
    <citation type="submission" date="2021-05" db="EMBL/GenBank/DDBJ databases">
        <authorList>
            <person name="Zhang Z.D."/>
            <person name="Osman G."/>
        </authorList>
    </citation>
    <scope>NUCLEOTIDE SEQUENCE [LARGE SCALE GENOMIC DNA]</scope>
    <source>
        <strain evidence="10 11">KCTC 32217</strain>
    </source>
</reference>
<dbReference type="InterPro" id="IPR013780">
    <property type="entry name" value="Glyco_hydro_b"/>
</dbReference>
<proteinExistence type="predicted"/>
<dbReference type="InterPro" id="IPR019563">
    <property type="entry name" value="GH97_catalytic"/>
</dbReference>
<feature type="domain" description="Glycosyl-hydrolase 97 N-terminal" evidence="8">
    <location>
        <begin position="30"/>
        <end position="292"/>
    </location>
</feature>
<dbReference type="Gene3D" id="2.60.40.1180">
    <property type="entry name" value="Golgi alpha-mannosidase II"/>
    <property type="match status" value="1"/>
</dbReference>
<dbReference type="AlphaFoldDB" id="A0AAP2CFH5"/>
<dbReference type="Pfam" id="PF10566">
    <property type="entry name" value="Glyco_hydro_97"/>
    <property type="match status" value="1"/>
</dbReference>
<keyword evidence="4" id="KW-0106">Calcium</keyword>
<evidence type="ECO:0000259" key="7">
    <source>
        <dbReference type="Pfam" id="PF10566"/>
    </source>
</evidence>
<evidence type="ECO:0000256" key="6">
    <source>
        <dbReference type="SAM" id="SignalP"/>
    </source>
</evidence>
<keyword evidence="11" id="KW-1185">Reference proteome</keyword>
<accession>A0AAP2CFH5</accession>
<dbReference type="InterPro" id="IPR029486">
    <property type="entry name" value="GH97_N"/>
</dbReference>
<dbReference type="PANTHER" id="PTHR35803:SF2">
    <property type="entry name" value="RETAINING ALPHA-GALACTOSIDASE"/>
    <property type="match status" value="1"/>
</dbReference>
<evidence type="ECO:0000259" key="8">
    <source>
        <dbReference type="Pfam" id="PF14508"/>
    </source>
</evidence>
<evidence type="ECO:0000256" key="2">
    <source>
        <dbReference type="ARBA" id="ARBA00011245"/>
    </source>
</evidence>
<evidence type="ECO:0000256" key="1">
    <source>
        <dbReference type="ARBA" id="ARBA00001913"/>
    </source>
</evidence>